<dbReference type="RefSeq" id="WP_033084079.1">
    <property type="nucleotide sequence ID" value="NZ_JQEC01000057.1"/>
</dbReference>
<organism evidence="2 3">
    <name type="scientific">Colwellia psychrerythraea</name>
    <name type="common">Vibrio psychroerythus</name>
    <dbReference type="NCBI Taxonomy" id="28229"/>
    <lineage>
        <taxon>Bacteria</taxon>
        <taxon>Pseudomonadati</taxon>
        <taxon>Pseudomonadota</taxon>
        <taxon>Gammaproteobacteria</taxon>
        <taxon>Alteromonadales</taxon>
        <taxon>Colwelliaceae</taxon>
        <taxon>Colwellia</taxon>
    </lineage>
</organism>
<reference evidence="2 3" key="1">
    <citation type="submission" date="2014-08" db="EMBL/GenBank/DDBJ databases">
        <title>Genomic and Phenotypic Diversity of Colwellia psychrerythraea strains from Disparate Marine Basins.</title>
        <authorList>
            <person name="Techtmann S.M."/>
            <person name="Stelling S.C."/>
            <person name="Utturkar S.M."/>
            <person name="Alshibli N."/>
            <person name="Harris A."/>
            <person name="Brown S.D."/>
            <person name="Hazen T.C."/>
        </authorList>
    </citation>
    <scope>NUCLEOTIDE SEQUENCE [LARGE SCALE GENOMIC DNA]</scope>
    <source>
        <strain evidence="2 3">GAB14E</strain>
    </source>
</reference>
<evidence type="ECO:0000256" key="1">
    <source>
        <dbReference type="SAM" id="SignalP"/>
    </source>
</evidence>
<comment type="caution">
    <text evidence="2">The sequence shown here is derived from an EMBL/GenBank/DDBJ whole genome shotgun (WGS) entry which is preliminary data.</text>
</comment>
<feature type="chain" id="PRO_5001948549" description="PEP motif anchor domain protein" evidence="1">
    <location>
        <begin position="26"/>
        <end position="169"/>
    </location>
</feature>
<dbReference type="OrthoDB" id="6227627at2"/>
<dbReference type="EMBL" id="JQEC01000057">
    <property type="protein sequence ID" value="KGJ89199.1"/>
    <property type="molecule type" value="Genomic_DNA"/>
</dbReference>
<dbReference type="PATRIC" id="fig|28229.3.peg.4173"/>
<evidence type="ECO:0000313" key="2">
    <source>
        <dbReference type="EMBL" id="KGJ89199.1"/>
    </source>
</evidence>
<name>A0A099KEM8_COLPS</name>
<dbReference type="AlphaFoldDB" id="A0A099KEM8"/>
<sequence>MLNKLILRAFFSITLALSFTGAANAALITQDLISGTDGVIGSVSIDTAMADDWDIVTDWVSFEIGGYAMSQPPIFFEAVIDTMDFYAGIQSLNFDVNDTCTGCEWAYNGSVEAGFGGTVDIFDVASNDLVTFWGDVTFGQATVVPTPATLVLFLTAVAGLAARRKITKL</sequence>
<accession>A0A099KEM8</accession>
<keyword evidence="1" id="KW-0732">Signal</keyword>
<gene>
    <name evidence="2" type="ORF">GAB14E_4195</name>
</gene>
<feature type="signal peptide" evidence="1">
    <location>
        <begin position="1"/>
        <end position="25"/>
    </location>
</feature>
<dbReference type="Proteomes" id="UP000029868">
    <property type="component" value="Unassembled WGS sequence"/>
</dbReference>
<evidence type="ECO:0000313" key="3">
    <source>
        <dbReference type="Proteomes" id="UP000029868"/>
    </source>
</evidence>
<proteinExistence type="predicted"/>
<protein>
    <recommendedName>
        <fullName evidence="4">PEP motif anchor domain protein</fullName>
    </recommendedName>
</protein>
<evidence type="ECO:0008006" key="4">
    <source>
        <dbReference type="Google" id="ProtNLM"/>
    </source>
</evidence>